<dbReference type="Gene3D" id="1.25.40.10">
    <property type="entry name" value="Tetratricopeptide repeat domain"/>
    <property type="match status" value="1"/>
</dbReference>
<organism evidence="2 3">
    <name type="scientific">Pelagicoccus mobilis</name>
    <dbReference type="NCBI Taxonomy" id="415221"/>
    <lineage>
        <taxon>Bacteria</taxon>
        <taxon>Pseudomonadati</taxon>
        <taxon>Verrucomicrobiota</taxon>
        <taxon>Opitutia</taxon>
        <taxon>Puniceicoccales</taxon>
        <taxon>Pelagicoccaceae</taxon>
        <taxon>Pelagicoccus</taxon>
    </lineage>
</organism>
<name>A0A934RZT3_9BACT</name>
<evidence type="ECO:0000313" key="3">
    <source>
        <dbReference type="Proteomes" id="UP000617628"/>
    </source>
</evidence>
<dbReference type="InterPro" id="IPR011990">
    <property type="entry name" value="TPR-like_helical_dom_sf"/>
</dbReference>
<comment type="caution">
    <text evidence="2">The sequence shown here is derived from an EMBL/GenBank/DDBJ whole genome shotgun (WGS) entry which is preliminary data.</text>
</comment>
<dbReference type="EMBL" id="JAENIL010000112">
    <property type="protein sequence ID" value="MBK1880660.1"/>
    <property type="molecule type" value="Genomic_DNA"/>
</dbReference>
<keyword evidence="1" id="KW-0472">Membrane</keyword>
<feature type="transmembrane region" description="Helical" evidence="1">
    <location>
        <begin position="37"/>
        <end position="58"/>
    </location>
</feature>
<sequence length="733" mass="82529">MPEDPSTTEEENPKEAKRENSSSSFWMELKRRKVTRVAVTYAIVAWLVIQIAVATFPSLYIPQWALTLVIMCVLLGFPVALILAWAFELTPDGIKVTKAARSDSGADVAVAPQGKRKWAPIVFAALLPSLIFGTLAVFFYLKSGADSETSVAADRPYRIGSVAVLPFTLLSKDDSMQVTADGLQEEMLTTLSEFGAIDVASRSSTFQYREERPSMPEIGQVLGSDYIIEGSLQLAGTKLRATLQLIEASTDTHVWAETFDRDVAELDKPLRFQKEFSFELAIESYLQMESLRSPNPDSVGRMEEMIATLMAKVDDVGTQMEVSKDYRGLDTQIELLERILRLDPDNLDAYRTLLWKIGNKSYRKLVSFYDAAWNEDYYLHIRRAETIGSDDSGILTHLGNYYRSHSNQPVLAAAAYKRSIEKDRAEGLDIHPTRLKRLAHSYLLAGRYKRSLEVLEGMDTSDDEIVFYMGQARLALGRIEEHVLLLDQLILKAEKGDPSFLAYLRFTRARNLVRMYGSTKPIEELMNDAEATKYLRDHLKVVAHYFMGDFDALPGLLAETEGSTSRWGITEMGNVTMKAYAHFVAGNNALAESYCREVLQALQSSEEGLWMQEYRPDVHASSVANLYALLGDRENSIKWVNIARTHSNPSRRYADYCESVYSMAEGYATLGMVSESCSMLDQLFSSPSPYRLGFLLISPSFKAFHHEPDFRAVARKHVEQLKDPTVLDELFGE</sequence>
<dbReference type="Proteomes" id="UP000617628">
    <property type="component" value="Unassembled WGS sequence"/>
</dbReference>
<evidence type="ECO:0008006" key="4">
    <source>
        <dbReference type="Google" id="ProtNLM"/>
    </source>
</evidence>
<feature type="transmembrane region" description="Helical" evidence="1">
    <location>
        <begin position="121"/>
        <end position="141"/>
    </location>
</feature>
<feature type="transmembrane region" description="Helical" evidence="1">
    <location>
        <begin position="64"/>
        <end position="87"/>
    </location>
</feature>
<dbReference type="AlphaFoldDB" id="A0A934RZT3"/>
<keyword evidence="3" id="KW-1185">Reference proteome</keyword>
<accession>A0A934RZT3</accession>
<protein>
    <recommendedName>
        <fullName evidence="4">Adenylate cyclase</fullName>
    </recommendedName>
</protein>
<reference evidence="2" key="1">
    <citation type="submission" date="2021-01" db="EMBL/GenBank/DDBJ databases">
        <title>Modified the classification status of verrucomicrobia.</title>
        <authorList>
            <person name="Feng X."/>
        </authorList>
    </citation>
    <scope>NUCLEOTIDE SEQUENCE</scope>
    <source>
        <strain evidence="2">KCTC 13126</strain>
    </source>
</reference>
<keyword evidence="1" id="KW-1133">Transmembrane helix</keyword>
<gene>
    <name evidence="2" type="ORF">JIN87_27485</name>
</gene>
<proteinExistence type="predicted"/>
<evidence type="ECO:0000313" key="2">
    <source>
        <dbReference type="EMBL" id="MBK1880660.1"/>
    </source>
</evidence>
<keyword evidence="1" id="KW-0812">Transmembrane</keyword>
<dbReference type="RefSeq" id="WP_200359861.1">
    <property type="nucleotide sequence ID" value="NZ_JAENIL010000112.1"/>
</dbReference>
<evidence type="ECO:0000256" key="1">
    <source>
        <dbReference type="SAM" id="Phobius"/>
    </source>
</evidence>